<protein>
    <recommendedName>
        <fullName evidence="3">DUF3791 domain-containing protein</fullName>
    </recommendedName>
</protein>
<dbReference type="EMBL" id="SRYZ01000008">
    <property type="protein sequence ID" value="TGY07744.1"/>
    <property type="molecule type" value="Genomic_DNA"/>
</dbReference>
<sequence length="77" mass="8945">MEQFSDNEIRYAVNSIAKDIITRLVEVEGLSILEAMRLFIQSETFAKLQNVKTGLVFQSYLYIYSFLENEMKKGISE</sequence>
<dbReference type="AlphaFoldDB" id="A0A4S2B3Q5"/>
<name>A0A4S2B3Q5_9BACE</name>
<proteinExistence type="predicted"/>
<evidence type="ECO:0008006" key="3">
    <source>
        <dbReference type="Google" id="ProtNLM"/>
    </source>
</evidence>
<evidence type="ECO:0000313" key="2">
    <source>
        <dbReference type="Proteomes" id="UP000310532"/>
    </source>
</evidence>
<keyword evidence="2" id="KW-1185">Reference proteome</keyword>
<evidence type="ECO:0000313" key="1">
    <source>
        <dbReference type="EMBL" id="TGY07744.1"/>
    </source>
</evidence>
<reference evidence="1 2" key="1">
    <citation type="submission" date="2019-04" db="EMBL/GenBank/DDBJ databases">
        <title>Microbes associate with the intestines of laboratory mice.</title>
        <authorList>
            <person name="Navarre W."/>
            <person name="Wong E."/>
            <person name="Huang K."/>
            <person name="Tropini C."/>
            <person name="Ng K."/>
            <person name="Yu B."/>
        </authorList>
    </citation>
    <scope>NUCLEOTIDE SEQUENCE [LARGE SCALE GENOMIC DNA]</scope>
    <source>
        <strain evidence="1 2">NM69_E16B</strain>
    </source>
</reference>
<organism evidence="1 2">
    <name type="scientific">Bacteroides muris</name>
    <name type="common">ex Afrizal et al. 2022</name>
    <dbReference type="NCBI Taxonomy" id="2516960"/>
    <lineage>
        <taxon>Bacteria</taxon>
        <taxon>Pseudomonadati</taxon>
        <taxon>Bacteroidota</taxon>
        <taxon>Bacteroidia</taxon>
        <taxon>Bacteroidales</taxon>
        <taxon>Bacteroidaceae</taxon>
        <taxon>Bacteroides</taxon>
    </lineage>
</organism>
<gene>
    <name evidence="1" type="ORF">E5355_05585</name>
</gene>
<accession>A0A4S2B3Q5</accession>
<comment type="caution">
    <text evidence="1">The sequence shown here is derived from an EMBL/GenBank/DDBJ whole genome shotgun (WGS) entry which is preliminary data.</text>
</comment>
<dbReference type="Proteomes" id="UP000310532">
    <property type="component" value="Unassembled WGS sequence"/>
</dbReference>
<dbReference type="RefSeq" id="WP_136009516.1">
    <property type="nucleotide sequence ID" value="NZ_SRYZ01000008.1"/>
</dbReference>